<dbReference type="InterPro" id="IPR020845">
    <property type="entry name" value="AMP-binding_CS"/>
</dbReference>
<dbReference type="InterPro" id="IPR029058">
    <property type="entry name" value="AB_hydrolase_fold"/>
</dbReference>
<dbReference type="Gene3D" id="3.30.559.30">
    <property type="entry name" value="Nonribosomal peptide synthetase, condensation domain"/>
    <property type="match status" value="1"/>
</dbReference>
<dbReference type="Gene3D" id="3.30.300.30">
    <property type="match status" value="1"/>
</dbReference>
<dbReference type="Pfam" id="PF13193">
    <property type="entry name" value="AMP-binding_C"/>
    <property type="match status" value="1"/>
</dbReference>
<dbReference type="SUPFAM" id="SSF52777">
    <property type="entry name" value="CoA-dependent acyltransferases"/>
    <property type="match status" value="2"/>
</dbReference>
<evidence type="ECO:0000256" key="2">
    <source>
        <dbReference type="ARBA" id="ARBA00022450"/>
    </source>
</evidence>
<dbReference type="InterPro" id="IPR000873">
    <property type="entry name" value="AMP-dep_synth/lig_dom"/>
</dbReference>
<feature type="compositionally biased region" description="Basic and acidic residues" evidence="4">
    <location>
        <begin position="251"/>
        <end position="264"/>
    </location>
</feature>
<sequence>MSDLAERLGRLPQGQRSRLLGRMRNQMTAGVGHRVELKRADHGPRSRASFQQEQMWFVDRLGAGKARNNIALAVRLDGPLDRAALHEAVNAVVAGHQVLHSRLVEVDGVPWQEPVPAFVLGVRTSDLAASDDQDRELAELTASCASAPFDLAAAPPVRAHLVRLAEERHVLLWVVHHVVWDPGSTRIFTEELTSCYAQAARGRRPEAAAAPVEYADFAAWQRAKLDNAEHRSALADKWRQLLAGAEATEVMPDHPRSPETRGDGRGLSLRLDQDLLDRLKAVAESSDTTVFTTLLAAFNALLRHWTHTEDVVVGTASASRPHPDLERVIGCFVQMITLRTEVGDGLTFRELVSRTAGTVMDAFTNSELPFEQVVDAVRPVRDPLRHPLFQIEFTSLGHWGAHSTRSVDVDFAVEQLHDGAAKFDMSFLVGENDGLELSLEYNTSLYRHGTASALLTAFRRVIEQVAADPDLPVGEISLVEEPAASRHARELSRGGPVDEAAWTTTLDRAFRERATIQPDAVAVRHGATTLDYAALDRWSEAIAHRLRDRGVRHGDPVAVCLGRGPAAVAALLGTLKAGAHYIPVDPAAPAERTRTVLADAGVRHALVDDAADLPVPLELVTAGTTAPVREVPSLAPTSSPADLAYVLYTSGSSGTPKGVMIEHRSVAHFSRTIARAYEIGTGDRVLHFAPLTFDVSVFEVFTTLLAGGELVIATDDERRDPALLEVRMRDDAVTVAELPPALLPLLDQSRLPALRLVSVGGEAFPGKLVAEWTAGERRFVNGYGPTEATVAVTLMDCTGSYDRNPPIGRPMPGHQAFVLDERLRPVPPGVPAELCVAGPGVARGYLGRPELTAERFVTNPWADGPETERLYRTGDLVRWLPGGNLEFLGRTDRQLKLRGHRIEPGEVEAVLLGHPSVQQAVAVARPGAGGEPVLAAYVTVEQAGGYASEVADAEGLRAYAASRLPGYMVPVVVVLDDLPLTPHGKVDVAALPLPVDQAAGGTAPRDAVEEQICRDILTPLLEWTSPDVEGDFFALGGSSLQATIVVSRVRAVFGIDIALADFFSRPTVAGLADLVRTARAEAAGEQDRLLAVFDQIENMSDEEAAALLDSLQTPDGGR</sequence>
<dbReference type="PROSITE" id="PS50075">
    <property type="entry name" value="CARRIER"/>
    <property type="match status" value="1"/>
</dbReference>
<feature type="domain" description="Carrier" evidence="5">
    <location>
        <begin position="1003"/>
        <end position="1079"/>
    </location>
</feature>
<evidence type="ECO:0000256" key="4">
    <source>
        <dbReference type="SAM" id="MobiDB-lite"/>
    </source>
</evidence>
<accession>A0A1G9TFV4</accession>
<evidence type="ECO:0000259" key="5">
    <source>
        <dbReference type="PROSITE" id="PS50075"/>
    </source>
</evidence>
<keyword evidence="7" id="KW-1185">Reference proteome</keyword>
<organism evidence="6 7">
    <name type="scientific">Streptomyces wuyuanensis</name>
    <dbReference type="NCBI Taxonomy" id="1196353"/>
    <lineage>
        <taxon>Bacteria</taxon>
        <taxon>Bacillati</taxon>
        <taxon>Actinomycetota</taxon>
        <taxon>Actinomycetes</taxon>
        <taxon>Kitasatosporales</taxon>
        <taxon>Streptomycetaceae</taxon>
        <taxon>Streptomyces</taxon>
    </lineage>
</organism>
<name>A0A1G9TFV4_9ACTN</name>
<dbReference type="SUPFAM" id="SSF47336">
    <property type="entry name" value="ACP-like"/>
    <property type="match status" value="1"/>
</dbReference>
<gene>
    <name evidence="6" type="ORF">SAMN05444921_108249</name>
</gene>
<dbReference type="GO" id="GO:0008610">
    <property type="term" value="P:lipid biosynthetic process"/>
    <property type="evidence" value="ECO:0007669"/>
    <property type="project" value="UniProtKB-ARBA"/>
</dbReference>
<dbReference type="Gene3D" id="3.40.50.12780">
    <property type="entry name" value="N-terminal domain of ligase-like"/>
    <property type="match status" value="1"/>
</dbReference>
<evidence type="ECO:0000313" key="6">
    <source>
        <dbReference type="EMBL" id="SDM46468.1"/>
    </source>
</evidence>
<dbReference type="InterPro" id="IPR036736">
    <property type="entry name" value="ACP-like_sf"/>
</dbReference>
<dbReference type="NCBIfam" id="TIGR01733">
    <property type="entry name" value="AA-adenyl-dom"/>
    <property type="match status" value="1"/>
</dbReference>
<dbReference type="STRING" id="1196353.SAMN05444921_108249"/>
<dbReference type="InterPro" id="IPR023213">
    <property type="entry name" value="CAT-like_dom_sf"/>
</dbReference>
<dbReference type="Pfam" id="PF00668">
    <property type="entry name" value="Condensation"/>
    <property type="match status" value="1"/>
</dbReference>
<dbReference type="GO" id="GO:0017000">
    <property type="term" value="P:antibiotic biosynthetic process"/>
    <property type="evidence" value="ECO:0007669"/>
    <property type="project" value="UniProtKB-ARBA"/>
</dbReference>
<dbReference type="InterPro" id="IPR020806">
    <property type="entry name" value="PKS_PP-bd"/>
</dbReference>
<dbReference type="GO" id="GO:0044550">
    <property type="term" value="P:secondary metabolite biosynthetic process"/>
    <property type="evidence" value="ECO:0007669"/>
    <property type="project" value="TreeGrafter"/>
</dbReference>
<dbReference type="PROSITE" id="PS00455">
    <property type="entry name" value="AMP_BINDING"/>
    <property type="match status" value="1"/>
</dbReference>
<dbReference type="EMBL" id="FNHI01000008">
    <property type="protein sequence ID" value="SDM46468.1"/>
    <property type="molecule type" value="Genomic_DNA"/>
</dbReference>
<protein>
    <submittedName>
        <fullName evidence="6">Amino acid adenylation domain-containing protein</fullName>
    </submittedName>
</protein>
<dbReference type="Pfam" id="PF00550">
    <property type="entry name" value="PP-binding"/>
    <property type="match status" value="1"/>
</dbReference>
<dbReference type="RefSeq" id="WP_093654706.1">
    <property type="nucleotide sequence ID" value="NZ_FNHI01000008.1"/>
</dbReference>
<proteinExistence type="predicted"/>
<dbReference type="Gene3D" id="3.40.50.1820">
    <property type="entry name" value="alpha/beta hydrolase"/>
    <property type="match status" value="1"/>
</dbReference>
<dbReference type="SUPFAM" id="SSF56801">
    <property type="entry name" value="Acetyl-CoA synthetase-like"/>
    <property type="match status" value="1"/>
</dbReference>
<comment type="cofactor">
    <cofactor evidence="1">
        <name>pantetheine 4'-phosphate</name>
        <dbReference type="ChEBI" id="CHEBI:47942"/>
    </cofactor>
</comment>
<dbReference type="FunFam" id="3.40.50.12780:FF:000012">
    <property type="entry name" value="Non-ribosomal peptide synthetase"/>
    <property type="match status" value="1"/>
</dbReference>
<dbReference type="GeneID" id="40830223"/>
<dbReference type="CDD" id="cd19531">
    <property type="entry name" value="LCL_NRPS-like"/>
    <property type="match status" value="1"/>
</dbReference>
<dbReference type="GO" id="GO:0005737">
    <property type="term" value="C:cytoplasm"/>
    <property type="evidence" value="ECO:0007669"/>
    <property type="project" value="TreeGrafter"/>
</dbReference>
<dbReference type="Proteomes" id="UP000199063">
    <property type="component" value="Unassembled WGS sequence"/>
</dbReference>
<dbReference type="FunFam" id="2.30.38.10:FF:000001">
    <property type="entry name" value="Non-ribosomal peptide synthetase PvdI"/>
    <property type="match status" value="1"/>
</dbReference>
<reference evidence="7" key="1">
    <citation type="submission" date="2016-10" db="EMBL/GenBank/DDBJ databases">
        <authorList>
            <person name="Varghese N."/>
            <person name="Submissions S."/>
        </authorList>
    </citation>
    <scope>NUCLEOTIDE SEQUENCE [LARGE SCALE GENOMIC DNA]</scope>
    <source>
        <strain evidence="7">CGMCC 4.7042</strain>
    </source>
</reference>
<evidence type="ECO:0000256" key="3">
    <source>
        <dbReference type="ARBA" id="ARBA00022553"/>
    </source>
</evidence>
<dbReference type="PANTHER" id="PTHR45527">
    <property type="entry name" value="NONRIBOSOMAL PEPTIDE SYNTHETASE"/>
    <property type="match status" value="1"/>
</dbReference>
<dbReference type="InterPro" id="IPR009081">
    <property type="entry name" value="PP-bd_ACP"/>
</dbReference>
<dbReference type="InterPro" id="IPR025110">
    <property type="entry name" value="AMP-bd_C"/>
</dbReference>
<dbReference type="GO" id="GO:0003824">
    <property type="term" value="F:catalytic activity"/>
    <property type="evidence" value="ECO:0007669"/>
    <property type="project" value="InterPro"/>
</dbReference>
<keyword evidence="2" id="KW-0596">Phosphopantetheine</keyword>
<dbReference type="SMART" id="SM00823">
    <property type="entry name" value="PKS_PP"/>
    <property type="match status" value="1"/>
</dbReference>
<dbReference type="Pfam" id="PF00501">
    <property type="entry name" value="AMP-binding"/>
    <property type="match status" value="1"/>
</dbReference>
<evidence type="ECO:0000256" key="1">
    <source>
        <dbReference type="ARBA" id="ARBA00001957"/>
    </source>
</evidence>
<dbReference type="InterPro" id="IPR045851">
    <property type="entry name" value="AMP-bd_C_sf"/>
</dbReference>
<dbReference type="InterPro" id="IPR010071">
    <property type="entry name" value="AA_adenyl_dom"/>
</dbReference>
<dbReference type="CDD" id="cd05930">
    <property type="entry name" value="A_NRPS"/>
    <property type="match status" value="1"/>
</dbReference>
<dbReference type="GO" id="GO:0031177">
    <property type="term" value="F:phosphopantetheine binding"/>
    <property type="evidence" value="ECO:0007669"/>
    <property type="project" value="InterPro"/>
</dbReference>
<dbReference type="PANTHER" id="PTHR45527:SF1">
    <property type="entry name" value="FATTY ACID SYNTHASE"/>
    <property type="match status" value="1"/>
</dbReference>
<dbReference type="InterPro" id="IPR042099">
    <property type="entry name" value="ANL_N_sf"/>
</dbReference>
<dbReference type="AlphaFoldDB" id="A0A1G9TFV4"/>
<dbReference type="GO" id="GO:0043041">
    <property type="term" value="P:amino acid activation for nonribosomal peptide biosynthetic process"/>
    <property type="evidence" value="ECO:0007669"/>
    <property type="project" value="TreeGrafter"/>
</dbReference>
<evidence type="ECO:0000313" key="7">
    <source>
        <dbReference type="Proteomes" id="UP000199063"/>
    </source>
</evidence>
<keyword evidence="3" id="KW-0597">Phosphoprotein</keyword>
<feature type="region of interest" description="Disordered" evidence="4">
    <location>
        <begin position="247"/>
        <end position="266"/>
    </location>
</feature>
<dbReference type="InterPro" id="IPR001242">
    <property type="entry name" value="Condensation_dom"/>
</dbReference>
<dbReference type="Gene3D" id="3.30.559.10">
    <property type="entry name" value="Chloramphenicol acetyltransferase-like domain"/>
    <property type="match status" value="1"/>
</dbReference>
<dbReference type="OrthoDB" id="2472181at2"/>